<proteinExistence type="predicted"/>
<name>A0AAE1K476_PETCI</name>
<feature type="non-terminal residue" evidence="2">
    <location>
        <position position="1"/>
    </location>
</feature>
<keyword evidence="3" id="KW-1185">Reference proteome</keyword>
<dbReference type="AlphaFoldDB" id="A0AAE1K476"/>
<sequence>MEERSEQEDRRGEHAGVLTRREAVRVDGNTRNHNSTTSGCPQKETTEAQTDRRIDGKTDRRTILDAVWNFR</sequence>
<feature type="compositionally biased region" description="Basic and acidic residues" evidence="1">
    <location>
        <begin position="1"/>
        <end position="30"/>
    </location>
</feature>
<feature type="region of interest" description="Disordered" evidence="1">
    <location>
        <begin position="1"/>
        <end position="57"/>
    </location>
</feature>
<comment type="caution">
    <text evidence="2">The sequence shown here is derived from an EMBL/GenBank/DDBJ whole genome shotgun (WGS) entry which is preliminary data.</text>
</comment>
<dbReference type="EMBL" id="JAWQEG010004240">
    <property type="protein sequence ID" value="KAK3862448.1"/>
    <property type="molecule type" value="Genomic_DNA"/>
</dbReference>
<feature type="compositionally biased region" description="Polar residues" evidence="1">
    <location>
        <begin position="31"/>
        <end position="40"/>
    </location>
</feature>
<organism evidence="2 3">
    <name type="scientific">Petrolisthes cinctipes</name>
    <name type="common">Flat porcelain crab</name>
    <dbReference type="NCBI Taxonomy" id="88211"/>
    <lineage>
        <taxon>Eukaryota</taxon>
        <taxon>Metazoa</taxon>
        <taxon>Ecdysozoa</taxon>
        <taxon>Arthropoda</taxon>
        <taxon>Crustacea</taxon>
        <taxon>Multicrustacea</taxon>
        <taxon>Malacostraca</taxon>
        <taxon>Eumalacostraca</taxon>
        <taxon>Eucarida</taxon>
        <taxon>Decapoda</taxon>
        <taxon>Pleocyemata</taxon>
        <taxon>Anomura</taxon>
        <taxon>Galatheoidea</taxon>
        <taxon>Porcellanidae</taxon>
        <taxon>Petrolisthes</taxon>
    </lineage>
</organism>
<dbReference type="Proteomes" id="UP001286313">
    <property type="component" value="Unassembled WGS sequence"/>
</dbReference>
<evidence type="ECO:0000313" key="3">
    <source>
        <dbReference type="Proteomes" id="UP001286313"/>
    </source>
</evidence>
<gene>
    <name evidence="2" type="ORF">Pcinc_031692</name>
</gene>
<reference evidence="2" key="1">
    <citation type="submission" date="2023-10" db="EMBL/GenBank/DDBJ databases">
        <title>Genome assemblies of two species of porcelain crab, Petrolisthes cinctipes and Petrolisthes manimaculis (Anomura: Porcellanidae).</title>
        <authorList>
            <person name="Angst P."/>
        </authorList>
    </citation>
    <scope>NUCLEOTIDE SEQUENCE</scope>
    <source>
        <strain evidence="2">PB745_01</strain>
        <tissue evidence="2">Gill</tissue>
    </source>
</reference>
<feature type="compositionally biased region" description="Basic and acidic residues" evidence="1">
    <location>
        <begin position="44"/>
        <end position="57"/>
    </location>
</feature>
<protein>
    <submittedName>
        <fullName evidence="2">Uncharacterized protein</fullName>
    </submittedName>
</protein>
<evidence type="ECO:0000313" key="2">
    <source>
        <dbReference type="EMBL" id="KAK3862448.1"/>
    </source>
</evidence>
<evidence type="ECO:0000256" key="1">
    <source>
        <dbReference type="SAM" id="MobiDB-lite"/>
    </source>
</evidence>
<accession>A0AAE1K476</accession>